<keyword evidence="2" id="KW-1185">Reference proteome</keyword>
<gene>
    <name evidence="1" type="ORF">OCV61_12335</name>
</gene>
<name>A0ABT2TVD3_9FIRM</name>
<accession>A0ABT2TVD3</accession>
<dbReference type="Pfam" id="PF06949">
    <property type="entry name" value="DUF1292"/>
    <property type="match status" value="1"/>
</dbReference>
<evidence type="ECO:0000313" key="1">
    <source>
        <dbReference type="EMBL" id="MCU6766194.1"/>
    </source>
</evidence>
<evidence type="ECO:0000313" key="2">
    <source>
        <dbReference type="Proteomes" id="UP001652409"/>
    </source>
</evidence>
<protein>
    <submittedName>
        <fullName evidence="1">DUF1292 domain-containing protein</fullName>
    </submittedName>
</protein>
<sequence>MSDTEFGCSGSTSCSPSDCASCAGGCGGSDISSHRTITLTMEDDTEVECAILTIFPVDAKEYIALLPLDENGQNTDGEVYLYSFTRTESGDPMLANIEDDEEYNKAAVAFDVVLQNARDAEEAGAPLE</sequence>
<dbReference type="RefSeq" id="WP_158422039.1">
    <property type="nucleotide sequence ID" value="NZ_JAOQJL010000025.1"/>
</dbReference>
<reference evidence="1 2" key="1">
    <citation type="journal article" date="2021" name="ISME Commun">
        <title>Automated analysis of genomic sequences facilitates high-throughput and comprehensive description of bacteria.</title>
        <authorList>
            <person name="Hitch T.C.A."/>
        </authorList>
    </citation>
    <scope>NUCLEOTIDE SEQUENCE [LARGE SCALE GENOMIC DNA]</scope>
    <source>
        <strain evidence="1 2">Sanger_23</strain>
    </source>
</reference>
<proteinExistence type="predicted"/>
<organism evidence="1 2">
    <name type="scientific">Blautia ammoniilytica</name>
    <dbReference type="NCBI Taxonomy" id="2981782"/>
    <lineage>
        <taxon>Bacteria</taxon>
        <taxon>Bacillati</taxon>
        <taxon>Bacillota</taxon>
        <taxon>Clostridia</taxon>
        <taxon>Lachnospirales</taxon>
        <taxon>Lachnospiraceae</taxon>
        <taxon>Blautia</taxon>
    </lineage>
</organism>
<dbReference type="InterPro" id="IPR009711">
    <property type="entry name" value="UPF0473"/>
</dbReference>
<dbReference type="Proteomes" id="UP001652409">
    <property type="component" value="Unassembled WGS sequence"/>
</dbReference>
<dbReference type="EMBL" id="JAOQJL010000025">
    <property type="protein sequence ID" value="MCU6766194.1"/>
    <property type="molecule type" value="Genomic_DNA"/>
</dbReference>
<comment type="caution">
    <text evidence="1">The sequence shown here is derived from an EMBL/GenBank/DDBJ whole genome shotgun (WGS) entry which is preliminary data.</text>
</comment>